<feature type="repeat" description="WD" evidence="3">
    <location>
        <begin position="57"/>
        <end position="89"/>
    </location>
</feature>
<keyword evidence="1 3" id="KW-0853">WD repeat</keyword>
<reference evidence="5" key="1">
    <citation type="submission" date="2021-01" db="EMBL/GenBank/DDBJ databases">
        <authorList>
            <person name="Kaushik A."/>
        </authorList>
    </citation>
    <scope>NUCLEOTIDE SEQUENCE</scope>
    <source>
        <strain evidence="5">AG1-1C</strain>
    </source>
</reference>
<dbReference type="InterPro" id="IPR015943">
    <property type="entry name" value="WD40/YVTN_repeat-like_dom_sf"/>
</dbReference>
<dbReference type="SUPFAM" id="SSF50978">
    <property type="entry name" value="WD40 repeat-like"/>
    <property type="match status" value="1"/>
</dbReference>
<evidence type="ECO:0000256" key="4">
    <source>
        <dbReference type="SAM" id="MobiDB-lite"/>
    </source>
</evidence>
<accession>A0A8H3GPD7</accession>
<protein>
    <recommendedName>
        <fullName evidence="7">Vegetative incompatibility protein HET-E-1 [Podospora anserina]</fullName>
    </recommendedName>
</protein>
<evidence type="ECO:0000256" key="3">
    <source>
        <dbReference type="PROSITE-ProRule" id="PRU00221"/>
    </source>
</evidence>
<dbReference type="PROSITE" id="PS50082">
    <property type="entry name" value="WD_REPEATS_2"/>
    <property type="match status" value="2"/>
</dbReference>
<gene>
    <name evidence="5" type="ORF">RDB_LOCUS159477</name>
</gene>
<comment type="caution">
    <text evidence="5">The sequence shown here is derived from an EMBL/GenBank/DDBJ whole genome shotgun (WGS) entry which is preliminary data.</text>
</comment>
<feature type="region of interest" description="Disordered" evidence="4">
    <location>
        <begin position="90"/>
        <end position="114"/>
    </location>
</feature>
<evidence type="ECO:0000313" key="5">
    <source>
        <dbReference type="EMBL" id="CAE6460806.1"/>
    </source>
</evidence>
<dbReference type="EMBL" id="CAJMWS010000726">
    <property type="protein sequence ID" value="CAE6460806.1"/>
    <property type="molecule type" value="Genomic_DNA"/>
</dbReference>
<evidence type="ECO:0000256" key="1">
    <source>
        <dbReference type="ARBA" id="ARBA00022574"/>
    </source>
</evidence>
<evidence type="ECO:0000256" key="2">
    <source>
        <dbReference type="ARBA" id="ARBA00022737"/>
    </source>
</evidence>
<keyword evidence="2" id="KW-0677">Repeat</keyword>
<organism evidence="5 6">
    <name type="scientific">Rhizoctonia solani</name>
    <dbReference type="NCBI Taxonomy" id="456999"/>
    <lineage>
        <taxon>Eukaryota</taxon>
        <taxon>Fungi</taxon>
        <taxon>Dikarya</taxon>
        <taxon>Basidiomycota</taxon>
        <taxon>Agaricomycotina</taxon>
        <taxon>Agaricomycetes</taxon>
        <taxon>Cantharellales</taxon>
        <taxon>Ceratobasidiaceae</taxon>
        <taxon>Rhizoctonia</taxon>
    </lineage>
</organism>
<dbReference type="PROSITE" id="PS50294">
    <property type="entry name" value="WD_REPEATS_REGION"/>
    <property type="match status" value="2"/>
</dbReference>
<dbReference type="InterPro" id="IPR001680">
    <property type="entry name" value="WD40_rpt"/>
</dbReference>
<evidence type="ECO:0000313" key="6">
    <source>
        <dbReference type="Proteomes" id="UP000663846"/>
    </source>
</evidence>
<proteinExistence type="predicted"/>
<dbReference type="Pfam" id="PF00400">
    <property type="entry name" value="WD40"/>
    <property type="match status" value="2"/>
</dbReference>
<dbReference type="InterPro" id="IPR036322">
    <property type="entry name" value="WD40_repeat_dom_sf"/>
</dbReference>
<dbReference type="SMART" id="SM00320">
    <property type="entry name" value="WD40"/>
    <property type="match status" value="2"/>
</dbReference>
<dbReference type="PANTHER" id="PTHR22847:SF637">
    <property type="entry name" value="WD REPEAT DOMAIN 5B"/>
    <property type="match status" value="1"/>
</dbReference>
<dbReference type="AlphaFoldDB" id="A0A8H3GPD7"/>
<dbReference type="PANTHER" id="PTHR22847">
    <property type="entry name" value="WD40 REPEAT PROTEIN"/>
    <property type="match status" value="1"/>
</dbReference>
<sequence>MFDSHTGDLVLGPLEGHTKWVSSVVFSPDGAHIVSGSGDGTVQVWGVKDGSPICGPLEGHQGSVPSVAFSPDGAFIVSGSEDSTIRVWKAPRHAVESRPSEANSPSSGDREPHSAIARGLTISRDGWARNGDSQLLFWVPRNMVNIFPSVGTIYTIGQEGILKTDYSLPLYLGEEWHRCYLG</sequence>
<dbReference type="Proteomes" id="UP000663846">
    <property type="component" value="Unassembled WGS sequence"/>
</dbReference>
<dbReference type="GO" id="GO:1990234">
    <property type="term" value="C:transferase complex"/>
    <property type="evidence" value="ECO:0007669"/>
    <property type="project" value="UniProtKB-ARBA"/>
</dbReference>
<name>A0A8H3GPD7_9AGAM</name>
<evidence type="ECO:0008006" key="7">
    <source>
        <dbReference type="Google" id="ProtNLM"/>
    </source>
</evidence>
<dbReference type="Gene3D" id="2.130.10.10">
    <property type="entry name" value="YVTN repeat-like/Quinoprotein amine dehydrogenase"/>
    <property type="match status" value="1"/>
</dbReference>
<feature type="repeat" description="WD" evidence="3">
    <location>
        <begin position="14"/>
        <end position="55"/>
    </location>
</feature>